<dbReference type="EC" id="2.1.1.79" evidence="1"/>
<name>A0AAP8HUD5_ECOLX</name>
<comment type="caution">
    <text evidence="1">The sequence shown here is derived from an EMBL/GenBank/DDBJ whole genome shotgun (WGS) entry which is preliminary data.</text>
</comment>
<protein>
    <submittedName>
        <fullName evidence="1">Cyclopropane-fatty-acyl-phospholipid synthase</fullName>
        <ecNumber evidence="1">2.1.1.79</ecNumber>
    </submittedName>
</protein>
<accession>A0AAP8HUD5</accession>
<keyword evidence="1" id="KW-0489">Methyltransferase</keyword>
<dbReference type="GO" id="GO:0008825">
    <property type="term" value="F:cyclopropane-fatty-acyl-phospholipid synthase activity"/>
    <property type="evidence" value="ECO:0007669"/>
    <property type="project" value="UniProtKB-EC"/>
</dbReference>
<dbReference type="GO" id="GO:0032259">
    <property type="term" value="P:methylation"/>
    <property type="evidence" value="ECO:0007669"/>
    <property type="project" value="UniProtKB-KW"/>
</dbReference>
<proteinExistence type="predicted"/>
<gene>
    <name evidence="1" type="ORF">CWS33_28905</name>
</gene>
<organism evidence="1 2">
    <name type="scientific">Escherichia coli</name>
    <dbReference type="NCBI Taxonomy" id="562"/>
    <lineage>
        <taxon>Bacteria</taxon>
        <taxon>Pseudomonadati</taxon>
        <taxon>Pseudomonadota</taxon>
        <taxon>Gammaproteobacteria</taxon>
        <taxon>Enterobacterales</taxon>
        <taxon>Enterobacteriaceae</taxon>
        <taxon>Escherichia</taxon>
    </lineage>
</organism>
<feature type="non-terminal residue" evidence="1">
    <location>
        <position position="1"/>
    </location>
</feature>
<sequence length="50" mass="5844">QLAERYSERFERMFSYYLNACAGAFRARDLQLWQVVFSPKGVEGGIRVAR</sequence>
<evidence type="ECO:0000313" key="1">
    <source>
        <dbReference type="EMBL" id="PKD78705.1"/>
    </source>
</evidence>
<dbReference type="EMBL" id="PITP01000365">
    <property type="protein sequence ID" value="PKD78705.1"/>
    <property type="molecule type" value="Genomic_DNA"/>
</dbReference>
<dbReference type="AlphaFoldDB" id="A0AAP8HUD5"/>
<evidence type="ECO:0000313" key="2">
    <source>
        <dbReference type="Proteomes" id="UP000233549"/>
    </source>
</evidence>
<dbReference type="Proteomes" id="UP000233549">
    <property type="component" value="Unassembled WGS sequence"/>
</dbReference>
<reference evidence="1 2" key="1">
    <citation type="submission" date="2017-12" db="EMBL/GenBank/DDBJ databases">
        <title>Rapid rising of carbapenem-resistant Enterobacteriaceae(CRE) and emergence of colistin resistance genemcr-1 in CRE in the hospital of Henan, China.</title>
        <authorList>
            <person name="Sun Q."/>
            <person name="Zhang R."/>
            <person name="Li Y."/>
            <person name="Shen Y."/>
            <person name="Zhang Y."/>
            <person name="Yang J."/>
            <person name="Shu L."/>
            <person name="Zhou H."/>
            <person name="Wang Y."/>
            <person name="Wang B."/>
            <person name="Shen Z."/>
        </authorList>
    </citation>
    <scope>NUCLEOTIDE SEQUENCE [LARGE SCALE GENOMIC DNA]</scope>
    <source>
        <strain evidence="1 2">3512</strain>
    </source>
</reference>
<keyword evidence="1" id="KW-0808">Transferase</keyword>